<evidence type="ECO:0000256" key="4">
    <source>
        <dbReference type="PROSITE-ProRule" id="PRU01248"/>
    </source>
</evidence>
<dbReference type="InterPro" id="IPR004107">
    <property type="entry name" value="Integrase_SAM-like_N"/>
</dbReference>
<keyword evidence="3" id="KW-0233">DNA recombination</keyword>
<keyword evidence="8" id="KW-1185">Reference proteome</keyword>
<dbReference type="GO" id="GO:0003677">
    <property type="term" value="F:DNA binding"/>
    <property type="evidence" value="ECO:0007669"/>
    <property type="project" value="UniProtKB-UniRule"/>
</dbReference>
<dbReference type="InterPro" id="IPR010998">
    <property type="entry name" value="Integrase_recombinase_N"/>
</dbReference>
<dbReference type="OrthoDB" id="9785687at2"/>
<dbReference type="SUPFAM" id="SSF56349">
    <property type="entry name" value="DNA breaking-rejoining enzymes"/>
    <property type="match status" value="1"/>
</dbReference>
<evidence type="ECO:0000259" key="5">
    <source>
        <dbReference type="PROSITE" id="PS51898"/>
    </source>
</evidence>
<dbReference type="GO" id="GO:0006310">
    <property type="term" value="P:DNA recombination"/>
    <property type="evidence" value="ECO:0007669"/>
    <property type="project" value="UniProtKB-KW"/>
</dbReference>
<dbReference type="InterPro" id="IPR011010">
    <property type="entry name" value="DNA_brk_join_enz"/>
</dbReference>
<dbReference type="InterPro" id="IPR050090">
    <property type="entry name" value="Tyrosine_recombinase_XerCD"/>
</dbReference>
<dbReference type="PROSITE" id="PS51900">
    <property type="entry name" value="CB"/>
    <property type="match status" value="1"/>
</dbReference>
<evidence type="ECO:0000256" key="2">
    <source>
        <dbReference type="ARBA" id="ARBA00023125"/>
    </source>
</evidence>
<evidence type="ECO:0000259" key="6">
    <source>
        <dbReference type="PROSITE" id="PS51900"/>
    </source>
</evidence>
<evidence type="ECO:0000256" key="3">
    <source>
        <dbReference type="ARBA" id="ARBA00023172"/>
    </source>
</evidence>
<dbReference type="RefSeq" id="WP_126353310.1">
    <property type="nucleotide sequence ID" value="NZ_CP086380.1"/>
</dbReference>
<keyword evidence="2 4" id="KW-0238">DNA-binding</keyword>
<feature type="domain" description="Core-binding (CB)" evidence="6">
    <location>
        <begin position="3"/>
        <end position="87"/>
    </location>
</feature>
<keyword evidence="1" id="KW-0229">DNA integration</keyword>
<dbReference type="Proteomes" id="UP000277766">
    <property type="component" value="Unassembled WGS sequence"/>
</dbReference>
<dbReference type="EMBL" id="RXPE01000041">
    <property type="protein sequence ID" value="RTR23433.1"/>
    <property type="molecule type" value="Genomic_DNA"/>
</dbReference>
<dbReference type="Gene3D" id="1.10.443.10">
    <property type="entry name" value="Intergrase catalytic core"/>
    <property type="match status" value="1"/>
</dbReference>
<comment type="caution">
    <text evidence="7">The sequence shown here is derived from an EMBL/GenBank/DDBJ whole genome shotgun (WGS) entry which is preliminary data.</text>
</comment>
<dbReference type="InterPro" id="IPR013762">
    <property type="entry name" value="Integrase-like_cat_sf"/>
</dbReference>
<dbReference type="Pfam" id="PF02899">
    <property type="entry name" value="Phage_int_SAM_1"/>
    <property type="match status" value="1"/>
</dbReference>
<gene>
    <name evidence="7" type="ORF">EJ104_12495</name>
</gene>
<dbReference type="PANTHER" id="PTHR30349:SF81">
    <property type="entry name" value="TYROSINE RECOMBINASE XERC"/>
    <property type="match status" value="1"/>
</dbReference>
<dbReference type="InterPro" id="IPR044068">
    <property type="entry name" value="CB"/>
</dbReference>
<organism evidence="7 8">
    <name type="scientific">Deinococcus radiophilus</name>
    <dbReference type="NCBI Taxonomy" id="32062"/>
    <lineage>
        <taxon>Bacteria</taxon>
        <taxon>Thermotogati</taxon>
        <taxon>Deinococcota</taxon>
        <taxon>Deinococci</taxon>
        <taxon>Deinococcales</taxon>
        <taxon>Deinococcaceae</taxon>
        <taxon>Deinococcus</taxon>
    </lineage>
</organism>
<dbReference type="GO" id="GO:0015074">
    <property type="term" value="P:DNA integration"/>
    <property type="evidence" value="ECO:0007669"/>
    <property type="project" value="UniProtKB-KW"/>
</dbReference>
<name>A0A431VLE8_9DEIO</name>
<dbReference type="PANTHER" id="PTHR30349">
    <property type="entry name" value="PHAGE INTEGRASE-RELATED"/>
    <property type="match status" value="1"/>
</dbReference>
<proteinExistence type="predicted"/>
<evidence type="ECO:0000313" key="8">
    <source>
        <dbReference type="Proteomes" id="UP000277766"/>
    </source>
</evidence>
<dbReference type="AlphaFoldDB" id="A0A431VLE8"/>
<dbReference type="Gene3D" id="1.10.150.130">
    <property type="match status" value="1"/>
</dbReference>
<dbReference type="Pfam" id="PF00589">
    <property type="entry name" value="Phage_integrase"/>
    <property type="match status" value="1"/>
</dbReference>
<reference evidence="7 8" key="1">
    <citation type="submission" date="2018-12" db="EMBL/GenBank/DDBJ databases">
        <title>Deinococcus radiophilus ATCC 27603 genome sequencing and assembly.</title>
        <authorList>
            <person name="Maclea K.S."/>
            <person name="Maynard C.R."/>
        </authorList>
    </citation>
    <scope>NUCLEOTIDE SEQUENCE [LARGE SCALE GENOMIC DNA]</scope>
    <source>
        <strain evidence="7 8">ATCC 27603</strain>
    </source>
</reference>
<feature type="domain" description="Tyr recombinase" evidence="5">
    <location>
        <begin position="104"/>
        <end position="285"/>
    </location>
</feature>
<protein>
    <submittedName>
        <fullName evidence="7">Integrase</fullName>
    </submittedName>
</protein>
<dbReference type="PROSITE" id="PS51898">
    <property type="entry name" value="TYR_RECOMBINASE"/>
    <property type="match status" value="1"/>
</dbReference>
<sequence length="299" mass="33709">MNADLQHHIQDFLAYGRQRGHSPNTLAAYRSALNKFAEYAAEQHVTSVSGVTRQLLRAYAAEIGGTLSPGGAHARLRPLKTFFMWLEDDEVLDRSPMRRVSLPKLPKHILPAVTRADMGLLLAAAGESNHPLRDRAMLVLLYDTGVRASELCGIRLDDLQPGGRLDISRAKGSRARTVPVSRTALRHMNRYLKQERPQTEEPILFLSRTGDPMNRNTVKQLLERLCKAAGTKRYSPHAFRRGFAVNYLRNSGDVFTLQRILGHTTLEMTNHYVVMQVEDLKEAHRRASPVDSLRLGRED</sequence>
<dbReference type="InterPro" id="IPR002104">
    <property type="entry name" value="Integrase_catalytic"/>
</dbReference>
<evidence type="ECO:0000313" key="7">
    <source>
        <dbReference type="EMBL" id="RTR23433.1"/>
    </source>
</evidence>
<accession>A0A431VLE8</accession>
<evidence type="ECO:0000256" key="1">
    <source>
        <dbReference type="ARBA" id="ARBA00022908"/>
    </source>
</evidence>